<feature type="transmembrane region" description="Helical" evidence="6">
    <location>
        <begin position="300"/>
        <end position="320"/>
    </location>
</feature>
<keyword evidence="5 6" id="KW-0472">Membrane</keyword>
<dbReference type="InterPro" id="IPR050545">
    <property type="entry name" value="Mycobact_MmpL"/>
</dbReference>
<evidence type="ECO:0000256" key="6">
    <source>
        <dbReference type="SAM" id="Phobius"/>
    </source>
</evidence>
<organism evidence="8 9">
    <name type="scientific">Suipraeoptans intestinalis</name>
    <dbReference type="NCBI Taxonomy" id="2606628"/>
    <lineage>
        <taxon>Bacteria</taxon>
        <taxon>Bacillati</taxon>
        <taxon>Bacillota</taxon>
        <taxon>Clostridia</taxon>
        <taxon>Lachnospirales</taxon>
        <taxon>Lachnospiraceae</taxon>
        <taxon>Suipraeoptans</taxon>
    </lineage>
</organism>
<dbReference type="AlphaFoldDB" id="A0A6N7UZD6"/>
<gene>
    <name evidence="8" type="ORF">FYJ34_02975</name>
</gene>
<feature type="transmembrane region" description="Helical" evidence="6">
    <location>
        <begin position="520"/>
        <end position="549"/>
    </location>
</feature>
<protein>
    <submittedName>
        <fullName evidence="8">MMPL family transporter</fullName>
    </submittedName>
</protein>
<proteinExistence type="predicted"/>
<evidence type="ECO:0000259" key="7">
    <source>
        <dbReference type="Pfam" id="PF03176"/>
    </source>
</evidence>
<evidence type="ECO:0000313" key="9">
    <source>
        <dbReference type="Proteomes" id="UP000434409"/>
    </source>
</evidence>
<feature type="transmembrane region" description="Helical" evidence="6">
    <location>
        <begin position="569"/>
        <end position="589"/>
    </location>
</feature>
<keyword evidence="3 6" id="KW-0812">Transmembrane</keyword>
<evidence type="ECO:0000256" key="1">
    <source>
        <dbReference type="ARBA" id="ARBA00004651"/>
    </source>
</evidence>
<feature type="domain" description="Membrane transport protein MMPL" evidence="7">
    <location>
        <begin position="399"/>
        <end position="669"/>
    </location>
</feature>
<reference evidence="8 9" key="1">
    <citation type="submission" date="2019-08" db="EMBL/GenBank/DDBJ databases">
        <title>In-depth cultivation of the pig gut microbiome towards novel bacterial diversity and tailored functional studies.</title>
        <authorList>
            <person name="Wylensek D."/>
            <person name="Hitch T.C.A."/>
            <person name="Clavel T."/>
        </authorList>
    </citation>
    <scope>NUCLEOTIDE SEQUENCE [LARGE SCALE GENOMIC DNA]</scope>
    <source>
        <strain evidence="8 9">68-1-5</strain>
    </source>
</reference>
<dbReference type="EMBL" id="VULY01000018">
    <property type="protein sequence ID" value="MSR93257.1"/>
    <property type="molecule type" value="Genomic_DNA"/>
</dbReference>
<dbReference type="Pfam" id="PF03176">
    <property type="entry name" value="MMPL"/>
    <property type="match status" value="2"/>
</dbReference>
<dbReference type="Proteomes" id="UP000434409">
    <property type="component" value="Unassembled WGS sequence"/>
</dbReference>
<dbReference type="RefSeq" id="WP_154476119.1">
    <property type="nucleotide sequence ID" value="NZ_VULY01000018.1"/>
</dbReference>
<feature type="transmembrane region" description="Helical" evidence="6">
    <location>
        <begin position="215"/>
        <end position="235"/>
    </location>
</feature>
<accession>A0A6N7UZD6</accession>
<dbReference type="PANTHER" id="PTHR33406">
    <property type="entry name" value="MEMBRANE PROTEIN MJ1562-RELATED"/>
    <property type="match status" value="1"/>
</dbReference>
<keyword evidence="2" id="KW-1003">Cell membrane</keyword>
<dbReference type="Gene3D" id="1.20.1640.10">
    <property type="entry name" value="Multidrug efflux transporter AcrB transmembrane domain"/>
    <property type="match status" value="2"/>
</dbReference>
<comment type="caution">
    <text evidence="8">The sequence shown here is derived from an EMBL/GenBank/DDBJ whole genome shotgun (WGS) entry which is preliminary data.</text>
</comment>
<feature type="transmembrane region" description="Helical" evidence="6">
    <location>
        <begin position="348"/>
        <end position="367"/>
    </location>
</feature>
<dbReference type="SUPFAM" id="SSF82866">
    <property type="entry name" value="Multidrug efflux transporter AcrB transmembrane domain"/>
    <property type="match status" value="2"/>
</dbReference>
<name>A0A6N7UZD6_9FIRM</name>
<evidence type="ECO:0000256" key="3">
    <source>
        <dbReference type="ARBA" id="ARBA00022692"/>
    </source>
</evidence>
<feature type="transmembrane region" description="Helical" evidence="6">
    <location>
        <begin position="610"/>
        <end position="632"/>
    </location>
</feature>
<evidence type="ECO:0000313" key="8">
    <source>
        <dbReference type="EMBL" id="MSR93257.1"/>
    </source>
</evidence>
<keyword evidence="4 6" id="KW-1133">Transmembrane helix</keyword>
<feature type="transmembrane region" description="Helical" evidence="6">
    <location>
        <begin position="269"/>
        <end position="288"/>
    </location>
</feature>
<dbReference type="PANTHER" id="PTHR33406:SF13">
    <property type="entry name" value="MEMBRANE PROTEIN YDFJ"/>
    <property type="match status" value="1"/>
</dbReference>
<keyword evidence="9" id="KW-1185">Reference proteome</keyword>
<feature type="transmembrane region" description="Helical" evidence="6">
    <location>
        <begin position="644"/>
        <end position="668"/>
    </location>
</feature>
<feature type="domain" description="Membrane transport protein MMPL" evidence="7">
    <location>
        <begin position="42"/>
        <end position="321"/>
    </location>
</feature>
<evidence type="ECO:0000256" key="2">
    <source>
        <dbReference type="ARBA" id="ARBA00022475"/>
    </source>
</evidence>
<dbReference type="InterPro" id="IPR004869">
    <property type="entry name" value="MMPL_dom"/>
</dbReference>
<evidence type="ECO:0000256" key="5">
    <source>
        <dbReference type="ARBA" id="ARBA00023136"/>
    </source>
</evidence>
<evidence type="ECO:0000256" key="4">
    <source>
        <dbReference type="ARBA" id="ARBA00022989"/>
    </source>
</evidence>
<comment type="subcellular location">
    <subcellularLocation>
        <location evidence="1">Cell membrane</location>
        <topology evidence="1">Multi-pass membrane protein</topology>
    </subcellularLocation>
</comment>
<dbReference type="GO" id="GO:0005886">
    <property type="term" value="C:plasma membrane"/>
    <property type="evidence" value="ECO:0007669"/>
    <property type="project" value="UniProtKB-SubCell"/>
</dbReference>
<feature type="transmembrane region" description="Helical" evidence="6">
    <location>
        <begin position="174"/>
        <end position="194"/>
    </location>
</feature>
<sequence length="686" mass="75950">MKRYTNIIMKYRKTVIAVFVICTAISVFLSGKVGVNYKFADYLPDDAPSTKSLDVMESEYTQAVPNMRVMIRDVSVAKALSYKEKIEQVDGVEAVEWLDDAVDIEQPMEVLDQDTVQEWYKDENALFQVTVDESKGLGAVQGIRKVIGDKNYMEGEAVTDALAPVQTSKEIAKIMLYAVPLIFVILLITTTSWYEPVLFLVTLGMAILINRGTNLMFGTISFVTNAAGSILQLAVSMDYAVFLLHRFGENREKGEDVESAMKHAVRQSAGSILSSGLTTVTGFAALIFMRFKIGPDMGWVMAKAIVISLASVLVLLPALATNTYKLIDKTHHKPLIPPLDRFSKKVQSLGKVAAILFLILVIPCFLMQGRNTFVFGSAKIYSTNKTQMGRDIQAIEKEYGTSNVVAVLVPKGDVKKEKELSQTFHQMPKVTSVISYVDTVGESIPTEFVPKEQAAKLYSSKYSRFILHLDTEEGEADWEQTVGSVRKAAESYYGKDVEYAGSLVSTEDLKSTITQDNEKVTAMAVVFVFVILLVNFKSASIPVLLTLVIEAAFWINMSIPYLTGRPQYYIAYLIVSSVQLGATIDYGILFTDRYCENRKTMRQTEAARKVIQTGTVSVMTSGLIMTFVGLILGNFSSNQVLSQLGILIGRGAAISMVLVILVLPQLLITCDKFIQKTSLDKQFVKE</sequence>